<keyword evidence="3" id="KW-1185">Reference proteome</keyword>
<organism evidence="2 3">
    <name type="scientific">Thiocapsa marina 5811</name>
    <dbReference type="NCBI Taxonomy" id="768671"/>
    <lineage>
        <taxon>Bacteria</taxon>
        <taxon>Pseudomonadati</taxon>
        <taxon>Pseudomonadota</taxon>
        <taxon>Gammaproteobacteria</taxon>
        <taxon>Chromatiales</taxon>
        <taxon>Chromatiaceae</taxon>
        <taxon>Thiocapsa</taxon>
    </lineage>
</organism>
<dbReference type="Gene3D" id="1.20.1260.10">
    <property type="match status" value="1"/>
</dbReference>
<dbReference type="Pfam" id="PF02915">
    <property type="entry name" value="Rubrerythrin"/>
    <property type="match status" value="1"/>
</dbReference>
<evidence type="ECO:0000259" key="1">
    <source>
        <dbReference type="Pfam" id="PF02915"/>
    </source>
</evidence>
<dbReference type="EMBL" id="AFWV01000005">
    <property type="protein sequence ID" value="EGV18949.1"/>
    <property type="molecule type" value="Genomic_DNA"/>
</dbReference>
<dbReference type="PANTHER" id="PTHR33531">
    <property type="entry name" value="RUBRERYTHRIN SUBFAMILY"/>
    <property type="match status" value="1"/>
</dbReference>
<proteinExistence type="predicted"/>
<dbReference type="GO" id="GO:0016491">
    <property type="term" value="F:oxidoreductase activity"/>
    <property type="evidence" value="ECO:0007669"/>
    <property type="project" value="InterPro"/>
</dbReference>
<sequence length="167" mass="18806">MIEGAVSSYEKIKSKTSLREILEVACSFEASARDFYTDLIPKVGKNMRWLVEELAAEEQQHFDLLNGLASREDIAEQIKAEVRIPTTDTRFSDAVQLPDLGAKPDDQAVLQYAMGREQIAMEHYRSLAEGTEPGPIHDLFGYLADEETKHKTELEKVYYEVVHSGGV</sequence>
<dbReference type="CDD" id="cd01045">
    <property type="entry name" value="Ferritin_like_AB"/>
    <property type="match status" value="1"/>
</dbReference>
<dbReference type="PATRIC" id="fig|768671.3.peg.1865"/>
<feature type="domain" description="Rubrerythrin diiron-binding" evidence="1">
    <location>
        <begin position="20"/>
        <end position="157"/>
    </location>
</feature>
<name>F9UA01_9GAMM</name>
<evidence type="ECO:0000313" key="2">
    <source>
        <dbReference type="EMBL" id="EGV18949.1"/>
    </source>
</evidence>
<dbReference type="InterPro" id="IPR003251">
    <property type="entry name" value="Rr_diiron-bd_dom"/>
</dbReference>
<dbReference type="OrthoDB" id="7349688at2"/>
<dbReference type="STRING" id="768671.ThimaDRAFT_1753"/>
<dbReference type="eggNOG" id="COG1633">
    <property type="taxonomic scope" value="Bacteria"/>
</dbReference>
<dbReference type="RefSeq" id="WP_007192629.1">
    <property type="nucleotide sequence ID" value="NZ_AFWV01000005.1"/>
</dbReference>
<accession>F9UA01</accession>
<dbReference type="GO" id="GO:0046872">
    <property type="term" value="F:metal ion binding"/>
    <property type="evidence" value="ECO:0007669"/>
    <property type="project" value="InterPro"/>
</dbReference>
<dbReference type="PANTHER" id="PTHR33531:SF7">
    <property type="entry name" value="HYPOTHETICAL MEMBRANE PROTEIN, CONSERVED"/>
    <property type="match status" value="1"/>
</dbReference>
<dbReference type="AlphaFoldDB" id="F9UA01"/>
<dbReference type="SUPFAM" id="SSF47240">
    <property type="entry name" value="Ferritin-like"/>
    <property type="match status" value="1"/>
</dbReference>
<gene>
    <name evidence="2" type="ORF">ThimaDRAFT_1753</name>
</gene>
<evidence type="ECO:0000313" key="3">
    <source>
        <dbReference type="Proteomes" id="UP000005459"/>
    </source>
</evidence>
<dbReference type="Proteomes" id="UP000005459">
    <property type="component" value="Unassembled WGS sequence"/>
</dbReference>
<reference evidence="2 3" key="1">
    <citation type="submission" date="2011-06" db="EMBL/GenBank/DDBJ databases">
        <title>The draft genome of Thiocapsa marina 5811.</title>
        <authorList>
            <consortium name="US DOE Joint Genome Institute (JGI-PGF)"/>
            <person name="Lucas S."/>
            <person name="Han J."/>
            <person name="Cheng J.-F."/>
            <person name="Goodwin L."/>
            <person name="Pitluck S."/>
            <person name="Peters L."/>
            <person name="Land M.L."/>
            <person name="Hauser L."/>
            <person name="Vogl K."/>
            <person name="Liu Z."/>
            <person name="Imhoff J."/>
            <person name="Thiel V."/>
            <person name="Frigaard N.-U."/>
            <person name="Bryant D."/>
            <person name="Woyke T.J."/>
        </authorList>
    </citation>
    <scope>NUCLEOTIDE SEQUENCE [LARGE SCALE GENOMIC DNA]</scope>
    <source>
        <strain evidence="2 3">5811</strain>
    </source>
</reference>
<protein>
    <submittedName>
        <fullName evidence="2">Rubrerythrin</fullName>
    </submittedName>
</protein>
<dbReference type="InterPro" id="IPR012347">
    <property type="entry name" value="Ferritin-like"/>
</dbReference>
<dbReference type="InterPro" id="IPR009078">
    <property type="entry name" value="Ferritin-like_SF"/>
</dbReference>